<dbReference type="GO" id="GO:0004497">
    <property type="term" value="F:monooxygenase activity"/>
    <property type="evidence" value="ECO:0007669"/>
    <property type="project" value="UniProtKB-KW"/>
</dbReference>
<dbReference type="Proteomes" id="UP000249645">
    <property type="component" value="Unassembled WGS sequence"/>
</dbReference>
<evidence type="ECO:0000259" key="1">
    <source>
        <dbReference type="PROSITE" id="PS51725"/>
    </source>
</evidence>
<feature type="domain" description="ABM" evidence="1">
    <location>
        <begin position="4"/>
        <end position="94"/>
    </location>
</feature>
<comment type="caution">
    <text evidence="2">The sequence shown here is derived from an EMBL/GenBank/DDBJ whole genome shotgun (WGS) entry which is preliminary data.</text>
</comment>
<reference evidence="2 3" key="1">
    <citation type="submission" date="2017-11" db="EMBL/GenBank/DDBJ databases">
        <title>Infants hospitalized years apart are colonized by the same room-sourced microbial strains.</title>
        <authorList>
            <person name="Brooks B."/>
            <person name="Olm M.R."/>
            <person name="Firek B.A."/>
            <person name="Baker R."/>
            <person name="Thomas B.C."/>
            <person name="Morowitz M.J."/>
            <person name="Banfield J.F."/>
        </authorList>
    </citation>
    <scope>NUCLEOTIDE SEQUENCE [LARGE SCALE GENOMIC DNA]</scope>
    <source>
        <strain evidence="2">S2_009_000_R2_76</strain>
    </source>
</reference>
<dbReference type="InterPro" id="IPR050744">
    <property type="entry name" value="AI-2_Isomerase_LsrG"/>
</dbReference>
<dbReference type="SUPFAM" id="SSF54909">
    <property type="entry name" value="Dimeric alpha+beta barrel"/>
    <property type="match status" value="1"/>
</dbReference>
<proteinExistence type="predicted"/>
<dbReference type="InterPro" id="IPR007138">
    <property type="entry name" value="ABM_dom"/>
</dbReference>
<protein>
    <submittedName>
        <fullName evidence="2">Antibiotic biosynthesis monooxygenase</fullName>
    </submittedName>
</protein>
<dbReference type="InterPro" id="IPR011008">
    <property type="entry name" value="Dimeric_a/b-barrel"/>
</dbReference>
<name>A0A2W5F699_9SPHI</name>
<dbReference type="PANTHER" id="PTHR33336:SF15">
    <property type="entry name" value="ABM DOMAIN-CONTAINING PROTEIN"/>
    <property type="match status" value="1"/>
</dbReference>
<organism evidence="2 3">
    <name type="scientific">Pseudopedobacter saltans</name>
    <dbReference type="NCBI Taxonomy" id="151895"/>
    <lineage>
        <taxon>Bacteria</taxon>
        <taxon>Pseudomonadati</taxon>
        <taxon>Bacteroidota</taxon>
        <taxon>Sphingobacteriia</taxon>
        <taxon>Sphingobacteriales</taxon>
        <taxon>Sphingobacteriaceae</taxon>
        <taxon>Pseudopedobacter</taxon>
    </lineage>
</organism>
<dbReference type="AlphaFoldDB" id="A0A2W5F699"/>
<keyword evidence="2" id="KW-0503">Monooxygenase</keyword>
<keyword evidence="2" id="KW-0560">Oxidoreductase</keyword>
<evidence type="ECO:0000313" key="3">
    <source>
        <dbReference type="Proteomes" id="UP000249645"/>
    </source>
</evidence>
<accession>A0A2W5F699</accession>
<evidence type="ECO:0000313" key="2">
    <source>
        <dbReference type="EMBL" id="PZP51601.1"/>
    </source>
</evidence>
<dbReference type="EMBL" id="QFOI01000026">
    <property type="protein sequence ID" value="PZP51601.1"/>
    <property type="molecule type" value="Genomic_DNA"/>
</dbReference>
<sequence>MSTLKIVAKFVVTPETKQAVIDAVIKCQGPSRAEEGNNYYDLTESINDENILVILEEWKSQEAIDFHNSTDHFKELIASVTGKADVTIDVLNISN</sequence>
<dbReference type="PROSITE" id="PS51725">
    <property type="entry name" value="ABM"/>
    <property type="match status" value="1"/>
</dbReference>
<dbReference type="Gene3D" id="3.30.70.100">
    <property type="match status" value="1"/>
</dbReference>
<dbReference type="PANTHER" id="PTHR33336">
    <property type="entry name" value="QUINOL MONOOXYGENASE YGIN-RELATED"/>
    <property type="match status" value="1"/>
</dbReference>
<dbReference type="Pfam" id="PF03992">
    <property type="entry name" value="ABM"/>
    <property type="match status" value="1"/>
</dbReference>
<gene>
    <name evidence="2" type="ORF">DI598_02805</name>
</gene>